<dbReference type="OrthoDB" id="626916at2"/>
<dbReference type="AlphaFoldDB" id="A0A0K8QN87"/>
<dbReference type="STRING" id="1475481.GCA_000953855_01671"/>
<protein>
    <submittedName>
        <fullName evidence="1">Uncharacterized protein</fullName>
    </submittedName>
</protein>
<proteinExistence type="predicted"/>
<accession>A0A0K8QN87</accession>
<dbReference type="EMBL" id="DF970199">
    <property type="protein sequence ID" value="GAP66333.1"/>
    <property type="molecule type" value="Genomic_DNA"/>
</dbReference>
<gene>
    <name evidence="1" type="ORF">MBSD_n1640</name>
</gene>
<reference evidence="1" key="1">
    <citation type="submission" date="2015-08" db="EMBL/GenBank/DDBJ databases">
        <title>Complete DNA Sequence of Pseudomonas syringae pv. actinidiae, the Causal Agent of Kiwifruit Canker Disease.</title>
        <authorList>
            <person name="Rikkerink E.H.A."/>
            <person name="Fineran P.C."/>
        </authorList>
    </citation>
    <scope>NUCLEOTIDE SEQUENCE</scope>
    <source>
        <strain evidence="1">SkMP5</strain>
    </source>
</reference>
<dbReference type="RefSeq" id="WP_062536908.1">
    <property type="nucleotide sequence ID" value="NZ_DF970199.1"/>
</dbReference>
<dbReference type="Proteomes" id="UP000253740">
    <property type="component" value="Unassembled WGS sequence"/>
</dbReference>
<keyword evidence="2" id="KW-1185">Reference proteome</keyword>
<evidence type="ECO:0000313" key="2">
    <source>
        <dbReference type="Proteomes" id="UP000253740"/>
    </source>
</evidence>
<name>A0A0K8QN87_9GAMM</name>
<sequence length="777" mass="85050">MTPRPDRLYDLLPVVYRMRDAEQGYPLRDLLRVPGRQADVLEADIARLYDNAFIETCDDWVVPYIGDLLGYTLLPEAATLDEDGACAAGLGRVLAPRADVANTIDARRRKGTLSLLEDLARDAAGWPARAVESYRLLGWMQHLDHRRLSRGGSADLRDPGPLQLPGWQRGAFDPFAHSVDVRRIVGRRGRGRYNLPEVGLFAFRLKSYPVTTTPAYCAEENGPHCYTFSVLGNDAPLYQRPIAEPAPTHIAEERNLPVPLRRYRFAERGAAADYARASADVYGEGRSVLVYAPDWPAKGQGLPVPLDALIPADLSGWRYRVPRGRIAVDPELGRLVFPPDQRPKRGVWVSYQYGFAGDIGGGEYARRMPELEGAVRYVVHAALPDRDPAKTPLPAGHFAGIADALDAWAEAKDAAEAQAFAALKDADPQLPDDEAHAQAKARRPRALIVELAESGVYEGRIDLQLEAGEAIQLRAAERTRPVLRLLDVRASQPDALTIGGLRGSRVVLDGLLVVGRGIEVQGPADDDLLCAPEDDLCELVIRHCTLVPGWSLHCDCDPKRPGEPSVTLDRTRAALRIEHGILGAIAVISPVRRGEPSPLRICDSVLDATGIDRVALGSPDEAVAYVEATFERCTVIGEIQAHGIALAEDSIFASRVRVLRRQHGCVRFCYVADGSRTPRRFHCQPDLALAAVAPDDAAARAGELRRVAPQFISVRYATPDYMRLADDCCAEIRTGASDRSAMGVWHDLHEPQREANLAARFEEYVPAGTDAGIIFAS</sequence>
<organism evidence="1">
    <name type="scientific">Mizugakiibacter sediminis</name>
    <dbReference type="NCBI Taxonomy" id="1475481"/>
    <lineage>
        <taxon>Bacteria</taxon>
        <taxon>Pseudomonadati</taxon>
        <taxon>Pseudomonadota</taxon>
        <taxon>Gammaproteobacteria</taxon>
        <taxon>Lysobacterales</taxon>
        <taxon>Rhodanobacteraceae</taxon>
        <taxon>Mizugakiibacter</taxon>
    </lineage>
</organism>
<evidence type="ECO:0000313" key="1">
    <source>
        <dbReference type="EMBL" id="GAP66333.1"/>
    </source>
</evidence>